<dbReference type="EMBL" id="MU863658">
    <property type="protein sequence ID" value="KAK4098480.1"/>
    <property type="molecule type" value="Genomic_DNA"/>
</dbReference>
<keyword evidence="2" id="KW-0119">Carbohydrate metabolism</keyword>
<feature type="compositionally biased region" description="Low complexity" evidence="4">
    <location>
        <begin position="244"/>
        <end position="254"/>
    </location>
</feature>
<name>A0AAN6PYM4_9PEZI</name>
<dbReference type="PROSITE" id="PS00562">
    <property type="entry name" value="CBM1_1"/>
    <property type="match status" value="1"/>
</dbReference>
<keyword evidence="3" id="KW-0624">Polysaccharide degradation</keyword>
<comment type="caution">
    <text evidence="7">The sequence shown here is derived from an EMBL/GenBank/DDBJ whole genome shotgun (WGS) entry which is preliminary data.</text>
</comment>
<evidence type="ECO:0000256" key="5">
    <source>
        <dbReference type="SAM" id="SignalP"/>
    </source>
</evidence>
<dbReference type="GO" id="GO:0000272">
    <property type="term" value="P:polysaccharide catabolic process"/>
    <property type="evidence" value="ECO:0007669"/>
    <property type="project" value="UniProtKB-KW"/>
</dbReference>
<feature type="chain" id="PRO_5043042882" evidence="5">
    <location>
        <begin position="20"/>
        <end position="332"/>
    </location>
</feature>
<dbReference type="InterPro" id="IPR048955">
    <property type="entry name" value="Cip1-like_core"/>
</dbReference>
<protein>
    <submittedName>
        <fullName evidence="7">Carbohydrate-binding module family 1 protein</fullName>
    </submittedName>
</protein>
<sequence>MFRQTAILALALLPVLSFAQVSNDFESGWDQAAWPTYAPDCSQGGKVSLDTTTAHSGKNSIRVDGGGGYCGHIFFGTNKVPSGDLYVRVFLKASKAFTDAHVTFITMPDPAQGTNKHLRIGGQSKILMFNRETDDATLPDLSPQGIAASKPLPAGDWQCFEYHVGTDGTIETWLNGAVVPGLTAGAGSSNPYAGQWSRSSIKPKPSAVYFGWESYGGDTNTFWYDDVVIASSRVGCQGGGDPGTTTTTTSSTTAVPSTTLTMSTTTLITSTTSKASTSSTTTTSPAPATSSSSSGCTAPQWAQCGGVNYSGCKTCAAPYTCKYGNDWYSQCL</sequence>
<feature type="region of interest" description="Disordered" evidence="4">
    <location>
        <begin position="235"/>
        <end position="254"/>
    </location>
</feature>
<accession>A0AAN6PYM4</accession>
<feature type="domain" description="CBM1" evidence="6">
    <location>
        <begin position="296"/>
        <end position="332"/>
    </location>
</feature>
<gene>
    <name evidence="7" type="ORF">N658DRAFT_432013</name>
</gene>
<dbReference type="InterPro" id="IPR035971">
    <property type="entry name" value="CBD_sf"/>
</dbReference>
<evidence type="ECO:0000313" key="8">
    <source>
        <dbReference type="Proteomes" id="UP001305647"/>
    </source>
</evidence>
<feature type="region of interest" description="Disordered" evidence="4">
    <location>
        <begin position="274"/>
        <end position="295"/>
    </location>
</feature>
<feature type="compositionally biased region" description="Low complexity" evidence="4">
    <location>
        <begin position="274"/>
        <end position="294"/>
    </location>
</feature>
<dbReference type="Gene3D" id="2.60.120.200">
    <property type="match status" value="1"/>
</dbReference>
<dbReference type="Proteomes" id="UP001305647">
    <property type="component" value="Unassembled WGS sequence"/>
</dbReference>
<reference evidence="7" key="2">
    <citation type="submission" date="2023-05" db="EMBL/GenBank/DDBJ databases">
        <authorList>
            <consortium name="Lawrence Berkeley National Laboratory"/>
            <person name="Steindorff A."/>
            <person name="Hensen N."/>
            <person name="Bonometti L."/>
            <person name="Westerberg I."/>
            <person name="Brannstrom I.O."/>
            <person name="Guillou S."/>
            <person name="Cros-Aarteil S."/>
            <person name="Calhoun S."/>
            <person name="Haridas S."/>
            <person name="Kuo A."/>
            <person name="Mondo S."/>
            <person name="Pangilinan J."/>
            <person name="Riley R."/>
            <person name="Labutti K."/>
            <person name="Andreopoulos B."/>
            <person name="Lipzen A."/>
            <person name="Chen C."/>
            <person name="Yanf M."/>
            <person name="Daum C."/>
            <person name="Ng V."/>
            <person name="Clum A."/>
            <person name="Ohm R."/>
            <person name="Martin F."/>
            <person name="Silar P."/>
            <person name="Natvig D."/>
            <person name="Lalanne C."/>
            <person name="Gautier V."/>
            <person name="Ament-Velasquez S.L."/>
            <person name="Kruys A."/>
            <person name="Hutchinson M.I."/>
            <person name="Powell A.J."/>
            <person name="Barry K."/>
            <person name="Miller A.N."/>
            <person name="Grigoriev I.V."/>
            <person name="Debuchy R."/>
            <person name="Gladieux P."/>
            <person name="Thoren M.H."/>
            <person name="Johannesson H."/>
        </authorList>
    </citation>
    <scope>NUCLEOTIDE SEQUENCE</scope>
    <source>
        <strain evidence="7">CBS 757.83</strain>
    </source>
</reference>
<dbReference type="GO" id="GO:0005576">
    <property type="term" value="C:extracellular region"/>
    <property type="evidence" value="ECO:0007669"/>
    <property type="project" value="InterPro"/>
</dbReference>
<dbReference type="GO" id="GO:0030248">
    <property type="term" value="F:cellulose binding"/>
    <property type="evidence" value="ECO:0007669"/>
    <property type="project" value="InterPro"/>
</dbReference>
<dbReference type="PROSITE" id="PS51164">
    <property type="entry name" value="CBM1_2"/>
    <property type="match status" value="1"/>
</dbReference>
<feature type="signal peptide" evidence="5">
    <location>
        <begin position="1"/>
        <end position="19"/>
    </location>
</feature>
<evidence type="ECO:0000259" key="6">
    <source>
        <dbReference type="PROSITE" id="PS51164"/>
    </source>
</evidence>
<dbReference type="SMART" id="SM00236">
    <property type="entry name" value="fCBD"/>
    <property type="match status" value="1"/>
</dbReference>
<organism evidence="7 8">
    <name type="scientific">Parathielavia hyrcaniae</name>
    <dbReference type="NCBI Taxonomy" id="113614"/>
    <lineage>
        <taxon>Eukaryota</taxon>
        <taxon>Fungi</taxon>
        <taxon>Dikarya</taxon>
        <taxon>Ascomycota</taxon>
        <taxon>Pezizomycotina</taxon>
        <taxon>Sordariomycetes</taxon>
        <taxon>Sordariomycetidae</taxon>
        <taxon>Sordariales</taxon>
        <taxon>Chaetomiaceae</taxon>
        <taxon>Parathielavia</taxon>
    </lineage>
</organism>
<dbReference type="Pfam" id="PF00734">
    <property type="entry name" value="CBM_1"/>
    <property type="match status" value="1"/>
</dbReference>
<dbReference type="Pfam" id="PF21340">
    <property type="entry name" value="Polysacc_lyase-like"/>
    <property type="match status" value="1"/>
</dbReference>
<dbReference type="AlphaFoldDB" id="A0AAN6PYM4"/>
<keyword evidence="8" id="KW-1185">Reference proteome</keyword>
<proteinExistence type="predicted"/>
<keyword evidence="1 5" id="KW-0732">Signal</keyword>
<evidence type="ECO:0000256" key="4">
    <source>
        <dbReference type="SAM" id="MobiDB-lite"/>
    </source>
</evidence>
<dbReference type="InterPro" id="IPR000254">
    <property type="entry name" value="CBD"/>
</dbReference>
<evidence type="ECO:0000256" key="2">
    <source>
        <dbReference type="ARBA" id="ARBA00023277"/>
    </source>
</evidence>
<evidence type="ECO:0000256" key="1">
    <source>
        <dbReference type="ARBA" id="ARBA00022729"/>
    </source>
</evidence>
<reference evidence="7" key="1">
    <citation type="journal article" date="2023" name="Mol. Phylogenet. Evol.">
        <title>Genome-scale phylogeny and comparative genomics of the fungal order Sordariales.</title>
        <authorList>
            <person name="Hensen N."/>
            <person name="Bonometti L."/>
            <person name="Westerberg I."/>
            <person name="Brannstrom I.O."/>
            <person name="Guillou S."/>
            <person name="Cros-Aarteil S."/>
            <person name="Calhoun S."/>
            <person name="Haridas S."/>
            <person name="Kuo A."/>
            <person name="Mondo S."/>
            <person name="Pangilinan J."/>
            <person name="Riley R."/>
            <person name="LaButti K."/>
            <person name="Andreopoulos B."/>
            <person name="Lipzen A."/>
            <person name="Chen C."/>
            <person name="Yan M."/>
            <person name="Daum C."/>
            <person name="Ng V."/>
            <person name="Clum A."/>
            <person name="Steindorff A."/>
            <person name="Ohm R.A."/>
            <person name="Martin F."/>
            <person name="Silar P."/>
            <person name="Natvig D.O."/>
            <person name="Lalanne C."/>
            <person name="Gautier V."/>
            <person name="Ament-Velasquez S.L."/>
            <person name="Kruys A."/>
            <person name="Hutchinson M.I."/>
            <person name="Powell A.J."/>
            <person name="Barry K."/>
            <person name="Miller A.N."/>
            <person name="Grigoriev I.V."/>
            <person name="Debuchy R."/>
            <person name="Gladieux P."/>
            <person name="Hiltunen Thoren M."/>
            <person name="Johannesson H."/>
        </authorList>
    </citation>
    <scope>NUCLEOTIDE SEQUENCE</scope>
    <source>
        <strain evidence="7">CBS 757.83</strain>
    </source>
</reference>
<evidence type="ECO:0000313" key="7">
    <source>
        <dbReference type="EMBL" id="KAK4098480.1"/>
    </source>
</evidence>
<evidence type="ECO:0000256" key="3">
    <source>
        <dbReference type="ARBA" id="ARBA00023326"/>
    </source>
</evidence>
<dbReference type="SUPFAM" id="SSF57180">
    <property type="entry name" value="Cellulose-binding domain"/>
    <property type="match status" value="1"/>
</dbReference>